<dbReference type="PANTHER" id="PTHR42057">
    <property type="entry name" value="F-BOX DOMAIN PROTEIN (AFU_ORTHOLOGUE AFUA_4G00200)"/>
    <property type="match status" value="1"/>
</dbReference>
<dbReference type="EMBL" id="MJBS01000023">
    <property type="protein sequence ID" value="OHF00884.1"/>
    <property type="molecule type" value="Genomic_DNA"/>
</dbReference>
<proteinExistence type="predicted"/>
<organism evidence="2 3">
    <name type="scientific">Colletotrichum orchidophilum</name>
    <dbReference type="NCBI Taxonomy" id="1209926"/>
    <lineage>
        <taxon>Eukaryota</taxon>
        <taxon>Fungi</taxon>
        <taxon>Dikarya</taxon>
        <taxon>Ascomycota</taxon>
        <taxon>Pezizomycotina</taxon>
        <taxon>Sordariomycetes</taxon>
        <taxon>Hypocreomycetidae</taxon>
        <taxon>Glomerellales</taxon>
        <taxon>Glomerellaceae</taxon>
        <taxon>Colletotrichum</taxon>
    </lineage>
</organism>
<protein>
    <recommendedName>
        <fullName evidence="4">F-box domain-containing protein</fullName>
    </recommendedName>
</protein>
<reference evidence="2 3" key="1">
    <citation type="submission" date="2016-09" db="EMBL/GenBank/DDBJ databases">
        <authorList>
            <person name="Capua I."/>
            <person name="De Benedictis P."/>
            <person name="Joannis T."/>
            <person name="Lombin L.H."/>
            <person name="Cattoli G."/>
        </authorList>
    </citation>
    <scope>NUCLEOTIDE SEQUENCE [LARGE SCALE GENOMIC DNA]</scope>
    <source>
        <strain evidence="2 3">IMI 309357</strain>
    </source>
</reference>
<feature type="region of interest" description="Disordered" evidence="1">
    <location>
        <begin position="576"/>
        <end position="598"/>
    </location>
</feature>
<evidence type="ECO:0000256" key="1">
    <source>
        <dbReference type="SAM" id="MobiDB-lite"/>
    </source>
</evidence>
<comment type="caution">
    <text evidence="2">The sequence shown here is derived from an EMBL/GenBank/DDBJ whole genome shotgun (WGS) entry which is preliminary data.</text>
</comment>
<dbReference type="RefSeq" id="XP_022478026.1">
    <property type="nucleotide sequence ID" value="XM_022615361.1"/>
</dbReference>
<dbReference type="AlphaFoldDB" id="A0A1G4BHL1"/>
<evidence type="ECO:0000313" key="3">
    <source>
        <dbReference type="Proteomes" id="UP000176998"/>
    </source>
</evidence>
<name>A0A1G4BHL1_9PEZI</name>
<gene>
    <name evidence="2" type="ORF">CORC01_03712</name>
</gene>
<accession>A0A1G4BHL1</accession>
<evidence type="ECO:0000313" key="2">
    <source>
        <dbReference type="EMBL" id="OHF00884.1"/>
    </source>
</evidence>
<sequence length="598" mass="68471">MTETSSQLPRLPPEVLGLIFAHTSKPTAQTARLGSKYLCATATPRSFRHVQLKSPFCDHFKRVAEDASLRGHVKEITCDARAFLDYSPFPLDFLEALPFLRYFSELKVLNLKFNDYADDGDENAEPHYSRGYRFYDLYTFRRFVIIVSFYCIQGGSKDDKDLVQLAKELGTSDGFSWMGNLESPDMSWSTEERRINGALPIIHLEELTIANLAEDINNPDTESALQHKPLPDWPIFQRVMALPTLKSVKFMVAPDDPDNSLWDTMENEPTEYNYQWQDLFLRELTTWFRPELARNLTTLALYYDDIWGYQPKFDFRLINPGSGPECGLPHLKVLGLGRYCFSHEWQLDWFASLGRLNSAGGIEELYLDECVVISKAYCTIPQWEVWDLDRDRSYAIVTVKDIDGNDVEVSNRGYLPNTWDIDLVDDTWAEFYHSSMSWHELLDHWSTNMTALKIFKMGTTNSLASLSGINLEDHVLEDLVIETATICTSRAGIMDTDIHAKFDDAAFRKKIGMMEMAVPFYVNYSPRPNGMPNWFARPWFFIPVGSDEHIVMDEPPNETRRKDILSLEQFKKGVEVRAKGGGPGSDGTPGAREHLMTI</sequence>
<dbReference type="GeneID" id="34556871"/>
<dbReference type="OrthoDB" id="3140657at2759"/>
<dbReference type="PANTHER" id="PTHR42057:SF2">
    <property type="entry name" value="F-BOX DOMAIN PROTEIN (AFU_ORTHOLOGUE AFUA_4G00200)-RELATED"/>
    <property type="match status" value="1"/>
</dbReference>
<dbReference type="Proteomes" id="UP000176998">
    <property type="component" value="Unassembled WGS sequence"/>
</dbReference>
<evidence type="ECO:0008006" key="4">
    <source>
        <dbReference type="Google" id="ProtNLM"/>
    </source>
</evidence>
<keyword evidence="3" id="KW-1185">Reference proteome</keyword>